<comment type="caution">
    <text evidence="11">The sequence shown here is derived from an EMBL/GenBank/DDBJ whole genome shotgun (WGS) entry which is preliminary data.</text>
</comment>
<dbReference type="EC" id="2.7.13.3" evidence="3"/>
<dbReference type="Gene3D" id="6.10.340.10">
    <property type="match status" value="1"/>
</dbReference>
<dbReference type="Pfam" id="PF02518">
    <property type="entry name" value="HATPase_c"/>
    <property type="match status" value="1"/>
</dbReference>
<dbReference type="InterPro" id="IPR005467">
    <property type="entry name" value="His_kinase_dom"/>
</dbReference>
<dbReference type="PROSITE" id="PS50109">
    <property type="entry name" value="HIS_KIN"/>
    <property type="match status" value="1"/>
</dbReference>
<keyword evidence="4" id="KW-0597">Phosphoprotein</keyword>
<dbReference type="Pfam" id="PF00672">
    <property type="entry name" value="HAMP"/>
    <property type="match status" value="1"/>
</dbReference>
<dbReference type="SUPFAM" id="SSF55874">
    <property type="entry name" value="ATPase domain of HSP90 chaperone/DNA topoisomerase II/histidine kinase"/>
    <property type="match status" value="1"/>
</dbReference>
<dbReference type="InterPro" id="IPR003660">
    <property type="entry name" value="HAMP_dom"/>
</dbReference>
<evidence type="ECO:0000256" key="3">
    <source>
        <dbReference type="ARBA" id="ARBA00012438"/>
    </source>
</evidence>
<evidence type="ECO:0000313" key="12">
    <source>
        <dbReference type="Proteomes" id="UP000772181"/>
    </source>
</evidence>
<reference evidence="11" key="1">
    <citation type="submission" date="2020-07" db="EMBL/GenBank/DDBJ databases">
        <title>Huge and variable diversity of episymbiotic CPR bacteria and DPANN archaea in groundwater ecosystems.</title>
        <authorList>
            <person name="He C.Y."/>
            <person name="Keren R."/>
            <person name="Whittaker M."/>
            <person name="Farag I.F."/>
            <person name="Doudna J."/>
            <person name="Cate J.H.D."/>
            <person name="Banfield J.F."/>
        </authorList>
    </citation>
    <scope>NUCLEOTIDE SEQUENCE</scope>
    <source>
        <strain evidence="11">NC_groundwater_1482_Ag_S-0.65um_47_24</strain>
    </source>
</reference>
<evidence type="ECO:0000313" key="11">
    <source>
        <dbReference type="EMBL" id="MBI4596452.1"/>
    </source>
</evidence>
<keyword evidence="8" id="KW-1133">Transmembrane helix</keyword>
<keyword evidence="5" id="KW-0808">Transferase</keyword>
<dbReference type="SMART" id="SM00304">
    <property type="entry name" value="HAMP"/>
    <property type="match status" value="1"/>
</dbReference>
<accession>A0A933GM55</accession>
<evidence type="ECO:0000259" key="9">
    <source>
        <dbReference type="PROSITE" id="PS50109"/>
    </source>
</evidence>
<keyword evidence="8" id="KW-0472">Membrane</keyword>
<dbReference type="GO" id="GO:0007165">
    <property type="term" value="P:signal transduction"/>
    <property type="evidence" value="ECO:0007669"/>
    <property type="project" value="InterPro"/>
</dbReference>
<evidence type="ECO:0000256" key="1">
    <source>
        <dbReference type="ARBA" id="ARBA00000085"/>
    </source>
</evidence>
<dbReference type="AlphaFoldDB" id="A0A933GM55"/>
<dbReference type="InterPro" id="IPR003594">
    <property type="entry name" value="HATPase_dom"/>
</dbReference>
<feature type="transmembrane region" description="Helical" evidence="8">
    <location>
        <begin position="19"/>
        <end position="38"/>
    </location>
</feature>
<evidence type="ECO:0000256" key="8">
    <source>
        <dbReference type="SAM" id="Phobius"/>
    </source>
</evidence>
<protein>
    <recommendedName>
        <fullName evidence="3">histidine kinase</fullName>
        <ecNumber evidence="3">2.7.13.3</ecNumber>
    </recommendedName>
</protein>
<evidence type="ECO:0000256" key="2">
    <source>
        <dbReference type="ARBA" id="ARBA00004370"/>
    </source>
</evidence>
<gene>
    <name evidence="11" type="ORF">HY730_08775</name>
</gene>
<dbReference type="EMBL" id="JACQWF010000384">
    <property type="protein sequence ID" value="MBI4596452.1"/>
    <property type="molecule type" value="Genomic_DNA"/>
</dbReference>
<dbReference type="PROSITE" id="PS50885">
    <property type="entry name" value="HAMP"/>
    <property type="match status" value="1"/>
</dbReference>
<dbReference type="PRINTS" id="PR00344">
    <property type="entry name" value="BCTRLSENSOR"/>
</dbReference>
<sequence length="458" mass="51949">GINIGIFKRIVFTKTFNTLSTLILIFIVFIIITLYLLYSHTKRTIKPLEILTIGASALGEGDLSTRMDVKANNEIGSLAESFNHMAEQLQQEHLKLSSYMDELERQNEKLQFAHQEILQREQKLKDAQTQIILSEKMASLGVLIAGIAHEINTPVGAIANVTSDIRGRIKTILNSLINIHNMSQEELIQFRSFLKEFTITEYVVEGRLQWKKSRELRQWLADTGVEIEQDLVAILAKFNLFDRDKLIQYQSFIAQPWALNLLDSLGTVNIGMEICESSIKKINEIVKALKYYAYTDMDKTSLLDINENIENVLLLMRNKLKYHIEVEKDLHPLSRIHCTSEISQVWTNLISNAYDAITESKKPDEKGRIRIKTREEKDWISVQVTDDGIGIPKENESKMFDPFFTTKEIGKGTGLGLSIVTGIINKHNGRILVDSIPGKTTFTILLPKDSTNGGVKIG</sequence>
<name>A0A933GM55_UNCTE</name>
<proteinExistence type="predicted"/>
<dbReference type="InterPro" id="IPR004358">
    <property type="entry name" value="Sig_transdc_His_kin-like_C"/>
</dbReference>
<dbReference type="PANTHER" id="PTHR43065">
    <property type="entry name" value="SENSOR HISTIDINE KINASE"/>
    <property type="match status" value="1"/>
</dbReference>
<feature type="non-terminal residue" evidence="11">
    <location>
        <position position="1"/>
    </location>
</feature>
<dbReference type="Proteomes" id="UP000772181">
    <property type="component" value="Unassembled WGS sequence"/>
</dbReference>
<comment type="catalytic activity">
    <reaction evidence="1">
        <text>ATP + protein L-histidine = ADP + protein N-phospho-L-histidine.</text>
        <dbReference type="EC" id="2.7.13.3"/>
    </reaction>
</comment>
<comment type="subcellular location">
    <subcellularLocation>
        <location evidence="2">Membrane</location>
    </subcellularLocation>
</comment>
<organism evidence="11 12">
    <name type="scientific">Tectimicrobiota bacterium</name>
    <dbReference type="NCBI Taxonomy" id="2528274"/>
    <lineage>
        <taxon>Bacteria</taxon>
        <taxon>Pseudomonadati</taxon>
        <taxon>Nitrospinota/Tectimicrobiota group</taxon>
        <taxon>Candidatus Tectimicrobiota</taxon>
    </lineage>
</organism>
<dbReference type="PANTHER" id="PTHR43065:SF48">
    <property type="entry name" value="HISTIDINE KINASE"/>
    <property type="match status" value="1"/>
</dbReference>
<evidence type="ECO:0000259" key="10">
    <source>
        <dbReference type="PROSITE" id="PS50885"/>
    </source>
</evidence>
<evidence type="ECO:0000256" key="7">
    <source>
        <dbReference type="SAM" id="Coils"/>
    </source>
</evidence>
<dbReference type="CDD" id="cd06225">
    <property type="entry name" value="HAMP"/>
    <property type="match status" value="1"/>
</dbReference>
<dbReference type="GO" id="GO:0004673">
    <property type="term" value="F:protein histidine kinase activity"/>
    <property type="evidence" value="ECO:0007669"/>
    <property type="project" value="UniProtKB-EC"/>
</dbReference>
<evidence type="ECO:0000256" key="6">
    <source>
        <dbReference type="ARBA" id="ARBA00022777"/>
    </source>
</evidence>
<evidence type="ECO:0000256" key="5">
    <source>
        <dbReference type="ARBA" id="ARBA00022679"/>
    </source>
</evidence>
<dbReference type="SUPFAM" id="SSF158472">
    <property type="entry name" value="HAMP domain-like"/>
    <property type="match status" value="1"/>
</dbReference>
<dbReference type="GO" id="GO:0016020">
    <property type="term" value="C:membrane"/>
    <property type="evidence" value="ECO:0007669"/>
    <property type="project" value="UniProtKB-SubCell"/>
</dbReference>
<dbReference type="InterPro" id="IPR036890">
    <property type="entry name" value="HATPase_C_sf"/>
</dbReference>
<keyword evidence="6" id="KW-0418">Kinase</keyword>
<feature type="domain" description="HAMP" evidence="10">
    <location>
        <begin position="42"/>
        <end position="94"/>
    </location>
</feature>
<keyword evidence="7" id="KW-0175">Coiled coil</keyword>
<keyword evidence="8" id="KW-0812">Transmembrane</keyword>
<dbReference type="Gene3D" id="1.10.287.130">
    <property type="match status" value="1"/>
</dbReference>
<feature type="domain" description="Histidine kinase" evidence="9">
    <location>
        <begin position="277"/>
        <end position="450"/>
    </location>
</feature>
<dbReference type="Gene3D" id="3.30.565.10">
    <property type="entry name" value="Histidine kinase-like ATPase, C-terminal domain"/>
    <property type="match status" value="1"/>
</dbReference>
<dbReference type="SMART" id="SM00387">
    <property type="entry name" value="HATPase_c"/>
    <property type="match status" value="1"/>
</dbReference>
<feature type="coiled-coil region" evidence="7">
    <location>
        <begin position="86"/>
        <end position="130"/>
    </location>
</feature>
<dbReference type="SUPFAM" id="SSF58104">
    <property type="entry name" value="Methyl-accepting chemotaxis protein (MCP) signaling domain"/>
    <property type="match status" value="1"/>
</dbReference>
<evidence type="ECO:0000256" key="4">
    <source>
        <dbReference type="ARBA" id="ARBA00022553"/>
    </source>
</evidence>